<feature type="transmembrane region" description="Helical" evidence="8">
    <location>
        <begin position="41"/>
        <end position="60"/>
    </location>
</feature>
<dbReference type="AlphaFoldDB" id="A0A5C6FNM6"/>
<dbReference type="PANTHER" id="PTHR30106">
    <property type="entry name" value="INNER MEMBRANE PROTEIN YEIH-RELATED"/>
    <property type="match status" value="1"/>
</dbReference>
<evidence type="ECO:0000256" key="5">
    <source>
        <dbReference type="ARBA" id="ARBA00022989"/>
    </source>
</evidence>
<feature type="transmembrane region" description="Helical" evidence="8">
    <location>
        <begin position="422"/>
        <end position="439"/>
    </location>
</feature>
<feature type="transmembrane region" description="Helical" evidence="8">
    <location>
        <begin position="217"/>
        <end position="234"/>
    </location>
</feature>
<feature type="transmembrane region" description="Helical" evidence="8">
    <location>
        <begin position="384"/>
        <end position="402"/>
    </location>
</feature>
<dbReference type="Pfam" id="PF03601">
    <property type="entry name" value="Cons_hypoth698"/>
    <property type="match status" value="1"/>
</dbReference>
<dbReference type="PANTHER" id="PTHR30106:SF1">
    <property type="entry name" value="UPF0324 MEMBRANE PROTEIN FN0533"/>
    <property type="match status" value="1"/>
</dbReference>
<keyword evidence="4 8" id="KW-0812">Transmembrane</keyword>
<feature type="transmembrane region" description="Helical" evidence="8">
    <location>
        <begin position="310"/>
        <end position="330"/>
    </location>
</feature>
<gene>
    <name evidence="9" type="ORF">V7x_33590</name>
</gene>
<comment type="caution">
    <text evidence="9">The sequence shown here is derived from an EMBL/GenBank/DDBJ whole genome shotgun (WGS) entry which is preliminary data.</text>
</comment>
<organism evidence="9 10">
    <name type="scientific">Crateriforma conspicua</name>
    <dbReference type="NCBI Taxonomy" id="2527996"/>
    <lineage>
        <taxon>Bacteria</taxon>
        <taxon>Pseudomonadati</taxon>
        <taxon>Planctomycetota</taxon>
        <taxon>Planctomycetia</taxon>
        <taxon>Planctomycetales</taxon>
        <taxon>Planctomycetaceae</taxon>
        <taxon>Crateriforma</taxon>
    </lineage>
</organism>
<dbReference type="InterPro" id="IPR018383">
    <property type="entry name" value="UPF0324_pro"/>
</dbReference>
<feature type="transmembrane region" description="Helical" evidence="8">
    <location>
        <begin position="132"/>
        <end position="150"/>
    </location>
</feature>
<evidence type="ECO:0000256" key="8">
    <source>
        <dbReference type="SAM" id="Phobius"/>
    </source>
</evidence>
<feature type="transmembrane region" description="Helical" evidence="8">
    <location>
        <begin position="162"/>
        <end position="179"/>
    </location>
</feature>
<feature type="transmembrane region" description="Helical" evidence="8">
    <location>
        <begin position="451"/>
        <end position="473"/>
    </location>
</feature>
<keyword evidence="3" id="KW-1003">Cell membrane</keyword>
<dbReference type="RefSeq" id="WP_197137708.1">
    <property type="nucleotide sequence ID" value="NZ_SJPZ01000002.1"/>
</dbReference>
<evidence type="ECO:0000313" key="9">
    <source>
        <dbReference type="EMBL" id="TWU61671.1"/>
    </source>
</evidence>
<feature type="transmembrane region" description="Helical" evidence="8">
    <location>
        <begin position="246"/>
        <end position="266"/>
    </location>
</feature>
<feature type="compositionally biased region" description="Low complexity" evidence="7">
    <location>
        <begin position="10"/>
        <end position="22"/>
    </location>
</feature>
<evidence type="ECO:0000313" key="10">
    <source>
        <dbReference type="Proteomes" id="UP000316476"/>
    </source>
</evidence>
<evidence type="ECO:0000256" key="1">
    <source>
        <dbReference type="ARBA" id="ARBA00004651"/>
    </source>
</evidence>
<feature type="transmembrane region" description="Helical" evidence="8">
    <location>
        <begin position="278"/>
        <end position="298"/>
    </location>
</feature>
<dbReference type="GO" id="GO:0005886">
    <property type="term" value="C:plasma membrane"/>
    <property type="evidence" value="ECO:0007669"/>
    <property type="project" value="UniProtKB-SubCell"/>
</dbReference>
<keyword evidence="5 8" id="KW-1133">Transmembrane helix</keyword>
<proteinExistence type="inferred from homology"/>
<evidence type="ECO:0008006" key="11">
    <source>
        <dbReference type="Google" id="ProtNLM"/>
    </source>
</evidence>
<evidence type="ECO:0000256" key="7">
    <source>
        <dbReference type="SAM" id="MobiDB-lite"/>
    </source>
</evidence>
<evidence type="ECO:0000256" key="2">
    <source>
        <dbReference type="ARBA" id="ARBA00007977"/>
    </source>
</evidence>
<sequence length="483" mass="51307">MNQDPENVPTESSTAENSTTESVTPPQRPNWITDMRTSEDWWAIWCGGTLLLICMAAVWLGRPVGLEESIAAGEPMDVVSPLKSFLAKPGGWSVNPLAGLAGNWIGIAGALVTIGVLFALAMQLRGRSAKQFLVAFPAVFALAALAYVMAGQEVLKSYNLEYALWALLVGLVISNTVGTPEFLRPAILTEFFIKTGLVLLGAEVLMSRLLALGVPGVFVAWVVTPVVLISTYVFGQKVLKVPSKSLNMVVSADMSVCGVSAAIATAASCKAKKEELSLAIGLSLSFTVIMMVVLPAIIKAVGMDPILGGAWLGGTIDSTGAVAAAGAVLGDDALEVAATVKMIQNILIGVTAFCVAVYWVTYVERDPAGPRVGVSEIWYRFPKFVLGFIAMSVLFSILYASLPAGPELVNAMIKGSTKTLRGWFFCLAFVCIGLETNFRQLLPQLKGGKPLILYVCGQSLNLVLTLVMAYLMFKVVFPTAATP</sequence>
<protein>
    <recommendedName>
        <fullName evidence="11">Sulfate exporter family transporter</fullName>
    </recommendedName>
</protein>
<dbReference type="Proteomes" id="UP000316476">
    <property type="component" value="Unassembled WGS sequence"/>
</dbReference>
<comment type="similarity">
    <text evidence="2">Belongs to the UPF0324 family.</text>
</comment>
<dbReference type="EMBL" id="SJPZ01000002">
    <property type="protein sequence ID" value="TWU61671.1"/>
    <property type="molecule type" value="Genomic_DNA"/>
</dbReference>
<evidence type="ECO:0000256" key="3">
    <source>
        <dbReference type="ARBA" id="ARBA00022475"/>
    </source>
</evidence>
<feature type="transmembrane region" description="Helical" evidence="8">
    <location>
        <begin position="101"/>
        <end position="120"/>
    </location>
</feature>
<feature type="transmembrane region" description="Helical" evidence="8">
    <location>
        <begin position="342"/>
        <end position="363"/>
    </location>
</feature>
<feature type="region of interest" description="Disordered" evidence="7">
    <location>
        <begin position="1"/>
        <end position="31"/>
    </location>
</feature>
<accession>A0A5C6FNM6</accession>
<keyword evidence="6 8" id="KW-0472">Membrane</keyword>
<name>A0A5C6FNM6_9PLAN</name>
<comment type="subcellular location">
    <subcellularLocation>
        <location evidence="1">Cell membrane</location>
        <topology evidence="1">Multi-pass membrane protein</topology>
    </subcellularLocation>
</comment>
<reference evidence="9 10" key="1">
    <citation type="submission" date="2019-02" db="EMBL/GenBank/DDBJ databases">
        <title>Deep-cultivation of Planctomycetes and their phenomic and genomic characterization uncovers novel biology.</title>
        <authorList>
            <person name="Wiegand S."/>
            <person name="Jogler M."/>
            <person name="Boedeker C."/>
            <person name="Pinto D."/>
            <person name="Vollmers J."/>
            <person name="Rivas-Marin E."/>
            <person name="Kohn T."/>
            <person name="Peeters S.H."/>
            <person name="Heuer A."/>
            <person name="Rast P."/>
            <person name="Oberbeckmann S."/>
            <person name="Bunk B."/>
            <person name="Jeske O."/>
            <person name="Meyerdierks A."/>
            <person name="Storesund J.E."/>
            <person name="Kallscheuer N."/>
            <person name="Luecker S."/>
            <person name="Lage O.M."/>
            <person name="Pohl T."/>
            <person name="Merkel B.J."/>
            <person name="Hornburger P."/>
            <person name="Mueller R.-W."/>
            <person name="Bruemmer F."/>
            <person name="Labrenz M."/>
            <person name="Spormann A.M."/>
            <person name="Op Den Camp H."/>
            <person name="Overmann J."/>
            <person name="Amann R."/>
            <person name="Jetten M.S.M."/>
            <person name="Mascher T."/>
            <person name="Medema M.H."/>
            <person name="Devos D.P."/>
            <person name="Kaster A.-K."/>
            <person name="Ovreas L."/>
            <person name="Rohde M."/>
            <person name="Galperin M.Y."/>
            <person name="Jogler C."/>
        </authorList>
    </citation>
    <scope>NUCLEOTIDE SEQUENCE [LARGE SCALE GENOMIC DNA]</scope>
    <source>
        <strain evidence="9 10">V7</strain>
    </source>
</reference>
<evidence type="ECO:0000256" key="6">
    <source>
        <dbReference type="ARBA" id="ARBA00023136"/>
    </source>
</evidence>
<evidence type="ECO:0000256" key="4">
    <source>
        <dbReference type="ARBA" id="ARBA00022692"/>
    </source>
</evidence>